<sequence length="163" mass="17856">MADQDPTSQPRAGEYLVFTLGREEYGIDILKVQEIRRSEHVTEIANLPSFIKGVINLRGAIVPIVDLRVKFACSEASYDRFTVVIILNISKRVVGIVVDGVSDVVMLSSSLIQSPPSFGSAIDTAYISGLGTLEERMIILTDIEKLMTSQEMHLTEVAAEATI</sequence>
<evidence type="ECO:0000256" key="3">
    <source>
        <dbReference type="ARBA" id="ARBA00022490"/>
    </source>
</evidence>
<dbReference type="EMBL" id="BSOG01000006">
    <property type="protein sequence ID" value="GLR14969.1"/>
    <property type="molecule type" value="Genomic_DNA"/>
</dbReference>
<evidence type="ECO:0000313" key="5">
    <source>
        <dbReference type="EMBL" id="GLR14969.1"/>
    </source>
</evidence>
<dbReference type="SUPFAM" id="SSF50341">
    <property type="entry name" value="CheW-like"/>
    <property type="match status" value="1"/>
</dbReference>
<evidence type="ECO:0000256" key="1">
    <source>
        <dbReference type="ARBA" id="ARBA00004496"/>
    </source>
</evidence>
<dbReference type="Proteomes" id="UP001156706">
    <property type="component" value="Unassembled WGS sequence"/>
</dbReference>
<dbReference type="PROSITE" id="PS50851">
    <property type="entry name" value="CHEW"/>
    <property type="match status" value="1"/>
</dbReference>
<evidence type="ECO:0000256" key="2">
    <source>
        <dbReference type="ARBA" id="ARBA00021483"/>
    </source>
</evidence>
<dbReference type="InterPro" id="IPR036061">
    <property type="entry name" value="CheW-like_dom_sf"/>
</dbReference>
<dbReference type="SMART" id="SM00260">
    <property type="entry name" value="CheW"/>
    <property type="match status" value="1"/>
</dbReference>
<keyword evidence="3" id="KW-0963">Cytoplasm</keyword>
<gene>
    <name evidence="5" type="ORF">GCM10007907_37590</name>
</gene>
<accession>A0ABQ5YPX6</accession>
<dbReference type="CDD" id="cd00732">
    <property type="entry name" value="CheW"/>
    <property type="match status" value="1"/>
</dbReference>
<comment type="caution">
    <text evidence="5">The sequence shown here is derived from an EMBL/GenBank/DDBJ whole genome shotgun (WGS) entry which is preliminary data.</text>
</comment>
<dbReference type="PANTHER" id="PTHR22617">
    <property type="entry name" value="CHEMOTAXIS SENSOR HISTIDINE KINASE-RELATED"/>
    <property type="match status" value="1"/>
</dbReference>
<reference evidence="6" key="1">
    <citation type="journal article" date="2019" name="Int. J. Syst. Evol. Microbiol.">
        <title>The Global Catalogue of Microorganisms (GCM) 10K type strain sequencing project: providing services to taxonomists for standard genome sequencing and annotation.</title>
        <authorList>
            <consortium name="The Broad Institute Genomics Platform"/>
            <consortium name="The Broad Institute Genome Sequencing Center for Infectious Disease"/>
            <person name="Wu L."/>
            <person name="Ma J."/>
        </authorList>
    </citation>
    <scope>NUCLEOTIDE SEQUENCE [LARGE SCALE GENOMIC DNA]</scope>
    <source>
        <strain evidence="6">NBRC 110044</strain>
    </source>
</reference>
<evidence type="ECO:0000259" key="4">
    <source>
        <dbReference type="PROSITE" id="PS50851"/>
    </source>
</evidence>
<proteinExistence type="predicted"/>
<dbReference type="RefSeq" id="WP_284198037.1">
    <property type="nucleotide sequence ID" value="NZ_BSOG01000006.1"/>
</dbReference>
<dbReference type="InterPro" id="IPR039315">
    <property type="entry name" value="CheW"/>
</dbReference>
<dbReference type="Pfam" id="PF01584">
    <property type="entry name" value="CheW"/>
    <property type="match status" value="1"/>
</dbReference>
<protein>
    <recommendedName>
        <fullName evidence="2">Chemotaxis protein CheW</fullName>
    </recommendedName>
</protein>
<organism evidence="5 6">
    <name type="scientific">Chitinimonas prasina</name>
    <dbReference type="NCBI Taxonomy" id="1434937"/>
    <lineage>
        <taxon>Bacteria</taxon>
        <taxon>Pseudomonadati</taxon>
        <taxon>Pseudomonadota</taxon>
        <taxon>Betaproteobacteria</taxon>
        <taxon>Neisseriales</taxon>
        <taxon>Chitinibacteraceae</taxon>
        <taxon>Chitinimonas</taxon>
    </lineage>
</organism>
<dbReference type="Gene3D" id="2.30.30.40">
    <property type="entry name" value="SH3 Domains"/>
    <property type="match status" value="1"/>
</dbReference>
<keyword evidence="6" id="KW-1185">Reference proteome</keyword>
<comment type="subcellular location">
    <subcellularLocation>
        <location evidence="1">Cytoplasm</location>
    </subcellularLocation>
</comment>
<evidence type="ECO:0000313" key="6">
    <source>
        <dbReference type="Proteomes" id="UP001156706"/>
    </source>
</evidence>
<feature type="domain" description="CheW-like" evidence="4">
    <location>
        <begin position="12"/>
        <end position="152"/>
    </location>
</feature>
<dbReference type="PANTHER" id="PTHR22617:SF45">
    <property type="entry name" value="CHEMOTAXIS PROTEIN CHEW"/>
    <property type="match status" value="1"/>
</dbReference>
<name>A0ABQ5YPX6_9NEIS</name>
<dbReference type="Gene3D" id="2.40.50.180">
    <property type="entry name" value="CheA-289, Domain 4"/>
    <property type="match status" value="1"/>
</dbReference>
<dbReference type="InterPro" id="IPR002545">
    <property type="entry name" value="CheW-lke_dom"/>
</dbReference>